<evidence type="ECO:0000313" key="1">
    <source>
        <dbReference type="EMBL" id="ALC40770.1"/>
    </source>
</evidence>
<gene>
    <name evidence="1" type="ORF">Dbus_chr2Rg349</name>
</gene>
<evidence type="ECO:0000313" key="2">
    <source>
        <dbReference type="Proteomes" id="UP000494163"/>
    </source>
</evidence>
<reference evidence="1 2" key="1">
    <citation type="submission" date="2015-08" db="EMBL/GenBank/DDBJ databases">
        <title>Ancestral chromatin configuration constrains chromatin evolution on differentiating sex chromosomes in Drosophila.</title>
        <authorList>
            <person name="Zhou Q."/>
            <person name="Bachtrog D."/>
        </authorList>
    </citation>
    <scope>NUCLEOTIDE SEQUENCE [LARGE SCALE GENOMIC DNA]</scope>
    <source>
        <tissue evidence="1">Whole larvae</tissue>
    </source>
</reference>
<dbReference type="EMBL" id="CP012524">
    <property type="protein sequence ID" value="ALC40770.1"/>
    <property type="molecule type" value="Genomic_DNA"/>
</dbReference>
<protein>
    <submittedName>
        <fullName evidence="1">Maker22</fullName>
    </submittedName>
</protein>
<proteinExistence type="predicted"/>
<sequence length="129" mass="14260">MAFAAHEQRNYLAVLVSAGDTSILQFELKQVLHLELSEQPPQFCFAKLQKSKDLLLSLSYADPSKSLNIYQHQGVAGFVPILSSNTLQILPLKLQLTATRDNELALVNGEDICVGTTIHKTLVHIVNSF</sequence>
<name>A0A0M4ETY2_DROBS</name>
<dbReference type="Proteomes" id="UP000494163">
    <property type="component" value="Chromosome 2R"/>
</dbReference>
<organism evidence="1 2">
    <name type="scientific">Drosophila busckii</name>
    <name type="common">Fruit fly</name>
    <dbReference type="NCBI Taxonomy" id="30019"/>
    <lineage>
        <taxon>Eukaryota</taxon>
        <taxon>Metazoa</taxon>
        <taxon>Ecdysozoa</taxon>
        <taxon>Arthropoda</taxon>
        <taxon>Hexapoda</taxon>
        <taxon>Insecta</taxon>
        <taxon>Pterygota</taxon>
        <taxon>Neoptera</taxon>
        <taxon>Endopterygota</taxon>
        <taxon>Diptera</taxon>
        <taxon>Brachycera</taxon>
        <taxon>Muscomorpha</taxon>
        <taxon>Ephydroidea</taxon>
        <taxon>Drosophilidae</taxon>
        <taxon>Drosophila</taxon>
    </lineage>
</organism>
<accession>A0A0M4ETY2</accession>
<keyword evidence="2" id="KW-1185">Reference proteome</keyword>
<dbReference type="AlphaFoldDB" id="A0A0M4ETY2"/>